<keyword evidence="2" id="KW-1185">Reference proteome</keyword>
<reference evidence="1 2" key="1">
    <citation type="journal article" date="2013" name="PLoS Genet.">
        <title>Comparative genome structure, secondary metabolite, and effector coding capacity across Cochliobolus pathogens.</title>
        <authorList>
            <person name="Condon B.J."/>
            <person name="Leng Y."/>
            <person name="Wu D."/>
            <person name="Bushley K.E."/>
            <person name="Ohm R.A."/>
            <person name="Otillar R."/>
            <person name="Martin J."/>
            <person name="Schackwitz W."/>
            <person name="Grimwood J."/>
            <person name="MohdZainudin N."/>
            <person name="Xue C."/>
            <person name="Wang R."/>
            <person name="Manning V.A."/>
            <person name="Dhillon B."/>
            <person name="Tu Z.J."/>
            <person name="Steffenson B.J."/>
            <person name="Salamov A."/>
            <person name="Sun H."/>
            <person name="Lowry S."/>
            <person name="LaButti K."/>
            <person name="Han J."/>
            <person name="Copeland A."/>
            <person name="Lindquist E."/>
            <person name="Barry K."/>
            <person name="Schmutz J."/>
            <person name="Baker S.E."/>
            <person name="Ciuffetti L.M."/>
            <person name="Grigoriev I.V."/>
            <person name="Zhong S."/>
            <person name="Turgeon B.G."/>
        </authorList>
    </citation>
    <scope>NUCLEOTIDE SEQUENCE [LARGE SCALE GENOMIC DNA]</scope>
    <source>
        <strain evidence="1 2">26-R-13</strain>
    </source>
</reference>
<proteinExistence type="predicted"/>
<dbReference type="GeneID" id="19147679"/>
<evidence type="ECO:0000313" key="1">
    <source>
        <dbReference type="EMBL" id="EUC36606.1"/>
    </source>
</evidence>
<dbReference type="Proteomes" id="UP000053841">
    <property type="component" value="Unassembled WGS sequence"/>
</dbReference>
<sequence length="172" mass="19231">MLTLDELAAIKKKLDQWRTLLPEIFQPEKVALPSHLMLQYVASPFIAQLIVKAESVEKSKAAALWPESGPQSFLHEARVMLETACCIYYARHGHHYHNGTLLAVQLQSAMSPQDLQLVCTHVKAAGMSKSEQLLVAEHSQSHWPLSGKVADDEDPEKVKLKTLLEGLEENQL</sequence>
<organism evidence="1 2">
    <name type="scientific">Cochliobolus carbonum (strain 26-R-13)</name>
    <name type="common">Maize leaf spot fungus</name>
    <name type="synonym">Bipolaris zeicola</name>
    <dbReference type="NCBI Taxonomy" id="930089"/>
    <lineage>
        <taxon>Eukaryota</taxon>
        <taxon>Fungi</taxon>
        <taxon>Dikarya</taxon>
        <taxon>Ascomycota</taxon>
        <taxon>Pezizomycotina</taxon>
        <taxon>Dothideomycetes</taxon>
        <taxon>Pleosporomycetidae</taxon>
        <taxon>Pleosporales</taxon>
        <taxon>Pleosporineae</taxon>
        <taxon>Pleosporaceae</taxon>
        <taxon>Bipolaris</taxon>
    </lineage>
</organism>
<dbReference type="RefSeq" id="XP_007709142.1">
    <property type="nucleotide sequence ID" value="XM_007710952.1"/>
</dbReference>
<dbReference type="KEGG" id="bze:COCCADRAFT_34124"/>
<dbReference type="OrthoDB" id="426882at2759"/>
<dbReference type="EMBL" id="KI964560">
    <property type="protein sequence ID" value="EUC36606.1"/>
    <property type="molecule type" value="Genomic_DNA"/>
</dbReference>
<dbReference type="AlphaFoldDB" id="W6YYR5"/>
<evidence type="ECO:0000313" key="2">
    <source>
        <dbReference type="Proteomes" id="UP000053841"/>
    </source>
</evidence>
<gene>
    <name evidence="1" type="ORF">COCCADRAFT_34124</name>
</gene>
<accession>W6YYR5</accession>
<name>W6YYR5_COCC2</name>
<dbReference type="HOGENOM" id="CLU_079407_0_0_1"/>
<protein>
    <submittedName>
        <fullName evidence="1">Uncharacterized protein</fullName>
    </submittedName>
</protein>